<dbReference type="EMBL" id="JBBJCI010000374">
    <property type="protein sequence ID" value="KAK7231793.1"/>
    <property type="molecule type" value="Genomic_DNA"/>
</dbReference>
<keyword evidence="2 4" id="KW-0863">Zinc-finger</keyword>
<dbReference type="InterPro" id="IPR013083">
    <property type="entry name" value="Znf_RING/FYVE/PHD"/>
</dbReference>
<reference evidence="6 7" key="1">
    <citation type="submission" date="2024-03" db="EMBL/GenBank/DDBJ databases">
        <title>Aureococcus anophagefferens CCMP1851 and Kratosvirus quantuckense: Draft genome of a second virus-susceptible host strain in the model system.</title>
        <authorList>
            <person name="Chase E."/>
            <person name="Truchon A.R."/>
            <person name="Schepens W."/>
            <person name="Wilhelm S.W."/>
        </authorList>
    </citation>
    <scope>NUCLEOTIDE SEQUENCE [LARGE SCALE GENOMIC DNA]</scope>
    <source>
        <strain evidence="6 7">CCMP1851</strain>
    </source>
</reference>
<dbReference type="Proteomes" id="UP001363151">
    <property type="component" value="Unassembled WGS sequence"/>
</dbReference>
<dbReference type="InterPro" id="IPR019787">
    <property type="entry name" value="Znf_PHD-finger"/>
</dbReference>
<dbReference type="PROSITE" id="PS50016">
    <property type="entry name" value="ZF_PHD_2"/>
    <property type="match status" value="1"/>
</dbReference>
<dbReference type="InterPro" id="IPR008775">
    <property type="entry name" value="Phytyl_CoA_dOase-like"/>
</dbReference>
<dbReference type="Pfam" id="PF00628">
    <property type="entry name" value="PHD"/>
    <property type="match status" value="1"/>
</dbReference>
<gene>
    <name evidence="6" type="ORF">SO694_00089077</name>
</gene>
<evidence type="ECO:0000313" key="7">
    <source>
        <dbReference type="Proteomes" id="UP001363151"/>
    </source>
</evidence>
<accession>A0ABR1FJ12</accession>
<dbReference type="SMART" id="SM00249">
    <property type="entry name" value="PHD"/>
    <property type="match status" value="1"/>
</dbReference>
<dbReference type="SUPFAM" id="SSF57903">
    <property type="entry name" value="FYVE/PHD zinc finger"/>
    <property type="match status" value="1"/>
</dbReference>
<dbReference type="SUPFAM" id="SSF51197">
    <property type="entry name" value="Clavaminate synthase-like"/>
    <property type="match status" value="1"/>
</dbReference>
<evidence type="ECO:0000259" key="5">
    <source>
        <dbReference type="PROSITE" id="PS50016"/>
    </source>
</evidence>
<dbReference type="Pfam" id="PF05721">
    <property type="entry name" value="PhyH"/>
    <property type="match status" value="1"/>
</dbReference>
<evidence type="ECO:0000256" key="3">
    <source>
        <dbReference type="ARBA" id="ARBA00022833"/>
    </source>
</evidence>
<dbReference type="InterPro" id="IPR011011">
    <property type="entry name" value="Znf_FYVE_PHD"/>
</dbReference>
<evidence type="ECO:0000256" key="2">
    <source>
        <dbReference type="ARBA" id="ARBA00022771"/>
    </source>
</evidence>
<comment type="caution">
    <text evidence="6">The sequence shown here is derived from an EMBL/GenBank/DDBJ whole genome shotgun (WGS) entry which is preliminary data.</text>
</comment>
<dbReference type="Gene3D" id="3.30.40.10">
    <property type="entry name" value="Zinc/RING finger domain, C3HC4 (zinc finger)"/>
    <property type="match status" value="1"/>
</dbReference>
<dbReference type="PROSITE" id="PS01359">
    <property type="entry name" value="ZF_PHD_1"/>
    <property type="match status" value="1"/>
</dbReference>
<name>A0ABR1FJ12_AURAN</name>
<keyword evidence="7" id="KW-1185">Reference proteome</keyword>
<sequence>MNLAHLGLPGAAIPPAPAAPAAPPAPLGAPAAPAALGAAPPAPAAPPKPEPPYLYVENNITCPQLLALLQGGCGTFVKARKQREKRPKVDEPELEAMAAPAEDRGELRAARADGAAYEARAKAADGLTRADAKERDTSATGGAALADIRELGTLRVARGAVASSGETLEPMTDSTKLLQDGDAAALWRRYDQDGYVLLRGVVAVDAVVAARKAFVAPLVAEGGVVDAAPLLDDVVAPPPEAVAASLGAADPARARAAALADERAAPNAKGYTVMVDSGDAIRGRDKHHDASQKGDAKRRWRDACLSADARAPCEDAGLEDALRLLARGRALVEAEEPEESEEPAAKRSRLGAHARACGVDFTAEAASEPDAAPEPPAGGYRVAFFDPKFTWVRLKAPGEQTVEHADVYHFERETGLFTGAVDDVSPAPEAPEPDDDEPCAACGSADDPDRLLLCDECDAAYHTSCLDPPLDSSPPGDWFCPKCAVRPAMGTVWLPLQDVDHRNGGLVVLRGSHKALDYGPGAYRDAPLPKTFFKRGGSKLDWRAATFAPGDVVLFSVHAIHATPKNRTKAFRASIDTRFLVEPAPDLAATRPRKWAAYVANAVQDDKARLLE</sequence>
<evidence type="ECO:0000256" key="4">
    <source>
        <dbReference type="PROSITE-ProRule" id="PRU00146"/>
    </source>
</evidence>
<evidence type="ECO:0000313" key="6">
    <source>
        <dbReference type="EMBL" id="KAK7231793.1"/>
    </source>
</evidence>
<keyword evidence="3" id="KW-0862">Zinc</keyword>
<protein>
    <recommendedName>
        <fullName evidence="5">PHD-type domain-containing protein</fullName>
    </recommendedName>
</protein>
<dbReference type="InterPro" id="IPR001965">
    <property type="entry name" value="Znf_PHD"/>
</dbReference>
<feature type="domain" description="PHD-type" evidence="5">
    <location>
        <begin position="436"/>
        <end position="486"/>
    </location>
</feature>
<dbReference type="CDD" id="cd15543">
    <property type="entry name" value="PHD_RSF1"/>
    <property type="match status" value="1"/>
</dbReference>
<dbReference type="PANTHER" id="PTHR40128:SF1">
    <property type="entry name" value="PHYTANOYL-COA HYDROXYLASE"/>
    <property type="match status" value="1"/>
</dbReference>
<keyword evidence="1" id="KW-0479">Metal-binding</keyword>
<proteinExistence type="predicted"/>
<organism evidence="6 7">
    <name type="scientific">Aureococcus anophagefferens</name>
    <name type="common">Harmful bloom alga</name>
    <dbReference type="NCBI Taxonomy" id="44056"/>
    <lineage>
        <taxon>Eukaryota</taxon>
        <taxon>Sar</taxon>
        <taxon>Stramenopiles</taxon>
        <taxon>Ochrophyta</taxon>
        <taxon>Pelagophyceae</taxon>
        <taxon>Pelagomonadales</taxon>
        <taxon>Pelagomonadaceae</taxon>
        <taxon>Aureococcus</taxon>
    </lineage>
</organism>
<dbReference type="PANTHER" id="PTHR40128">
    <property type="entry name" value="EXPRESSED PROTEIN"/>
    <property type="match status" value="1"/>
</dbReference>
<evidence type="ECO:0000256" key="1">
    <source>
        <dbReference type="ARBA" id="ARBA00022723"/>
    </source>
</evidence>
<dbReference type="InterPro" id="IPR019786">
    <property type="entry name" value="Zinc_finger_PHD-type_CS"/>
</dbReference>
<dbReference type="Gene3D" id="2.60.120.620">
    <property type="entry name" value="q2cbj1_9rhob like domain"/>
    <property type="match status" value="2"/>
</dbReference>